<gene>
    <name evidence="1" type="ORF">NW766_003277</name>
</gene>
<evidence type="ECO:0000313" key="2">
    <source>
        <dbReference type="Proteomes" id="UP001152130"/>
    </source>
</evidence>
<keyword evidence="2" id="KW-1185">Reference proteome</keyword>
<dbReference type="Proteomes" id="UP001152130">
    <property type="component" value="Unassembled WGS sequence"/>
</dbReference>
<evidence type="ECO:0000313" key="1">
    <source>
        <dbReference type="EMBL" id="KAJ4019543.1"/>
    </source>
</evidence>
<reference evidence="1" key="1">
    <citation type="submission" date="2022-10" db="EMBL/GenBank/DDBJ databases">
        <title>Fusarium specimens isolated from Avocado Roots.</title>
        <authorList>
            <person name="Stajich J."/>
            <person name="Roper C."/>
            <person name="Heimlech-Rivalta G."/>
        </authorList>
    </citation>
    <scope>NUCLEOTIDE SEQUENCE</scope>
    <source>
        <strain evidence="1">CF00143</strain>
    </source>
</reference>
<dbReference type="AlphaFoldDB" id="A0A9W8UBR7"/>
<name>A0A9W8UBR7_9HYPO</name>
<comment type="caution">
    <text evidence="1">The sequence shown here is derived from an EMBL/GenBank/DDBJ whole genome shotgun (WGS) entry which is preliminary data.</text>
</comment>
<sequence>MPLVSRFMKWTQGNFEGLSLSGGLSHTEMKRILRGFYRYQLFCKIFGLKGRPEQYIQPCVSEDAKLQLFLGMYEPWETEEVLCVYDFVNYEYDRLLDNTWWDVVLMEARLSPGMCIYEVELAKLIESHPSQRHASQRVKNNRLKAESYKIYKTGLGSLGLTVLVDMFNAADRETLVSLVAQHIEMLLDPWIEEAVSMECQAYRRHWVFPARDEAERKRAPMPFTGDSIDSPPLAWVTIWKGTSSNLFGQWIPRSFREWGYVMWDSGRMITAGGIAALEEKWFETYTVPNSDCFVDPRERA</sequence>
<proteinExistence type="predicted"/>
<dbReference type="EMBL" id="JAPDHF010000004">
    <property type="protein sequence ID" value="KAJ4019543.1"/>
    <property type="molecule type" value="Genomic_DNA"/>
</dbReference>
<protein>
    <submittedName>
        <fullName evidence="1">Uncharacterized protein</fullName>
    </submittedName>
</protein>
<organism evidence="1 2">
    <name type="scientific">Fusarium irregulare</name>
    <dbReference type="NCBI Taxonomy" id="2494466"/>
    <lineage>
        <taxon>Eukaryota</taxon>
        <taxon>Fungi</taxon>
        <taxon>Dikarya</taxon>
        <taxon>Ascomycota</taxon>
        <taxon>Pezizomycotina</taxon>
        <taxon>Sordariomycetes</taxon>
        <taxon>Hypocreomycetidae</taxon>
        <taxon>Hypocreales</taxon>
        <taxon>Nectriaceae</taxon>
        <taxon>Fusarium</taxon>
        <taxon>Fusarium incarnatum-equiseti species complex</taxon>
    </lineage>
</organism>
<accession>A0A9W8UBR7</accession>